<evidence type="ECO:0000256" key="2">
    <source>
        <dbReference type="ARBA" id="ARBA00022481"/>
    </source>
</evidence>
<sequence>MSVNQHGFSLVEVLIAMTIGSVLLLTTARFLPALQMAATRQTQRQVMEEEAWQRLLTVSRHIQRAGFCRGDCPGDGITLEHQCVLVRWDGNLNGVWEETPPANADSTGFRLSAGVLETLRGATTCAGKGWEKMTDPDFIIVDAFKVLRANRAGFAPEFELSLTVHLKSRPGVQVTTVYSVTGHNL</sequence>
<gene>
    <name evidence="7" type="ORF">SIL20_10480</name>
</gene>
<dbReference type="AlphaFoldDB" id="A0AAJ2S8E4"/>
<keyword evidence="5 6" id="KW-0472">Membrane</keyword>
<dbReference type="EMBL" id="JAWXRC010000025">
    <property type="protein sequence ID" value="MDX6031934.1"/>
    <property type="molecule type" value="Genomic_DNA"/>
</dbReference>
<organism evidence="7 8">
    <name type="scientific">Scandinavium lactucae</name>
    <dbReference type="NCBI Taxonomy" id="3095028"/>
    <lineage>
        <taxon>Bacteria</taxon>
        <taxon>Pseudomonadati</taxon>
        <taxon>Pseudomonadota</taxon>
        <taxon>Gammaproteobacteria</taxon>
        <taxon>Enterobacterales</taxon>
        <taxon>Enterobacteriaceae</taxon>
        <taxon>Scandinavium</taxon>
    </lineage>
</organism>
<dbReference type="GO" id="GO:0016020">
    <property type="term" value="C:membrane"/>
    <property type="evidence" value="ECO:0007669"/>
    <property type="project" value="UniProtKB-SubCell"/>
</dbReference>
<dbReference type="InterPro" id="IPR051621">
    <property type="entry name" value="T2SS_protein_J"/>
</dbReference>
<dbReference type="InterPro" id="IPR016419">
    <property type="entry name" value="Prepilin_Pept-dep_B_prd"/>
</dbReference>
<dbReference type="Pfam" id="PF07963">
    <property type="entry name" value="N_methyl"/>
    <property type="match status" value="1"/>
</dbReference>
<name>A0AAJ2S8E4_9ENTR</name>
<dbReference type="RefSeq" id="WP_319628468.1">
    <property type="nucleotide sequence ID" value="NZ_JAWXRB010000032.1"/>
</dbReference>
<evidence type="ECO:0000256" key="4">
    <source>
        <dbReference type="ARBA" id="ARBA00022989"/>
    </source>
</evidence>
<proteinExistence type="predicted"/>
<evidence type="ECO:0000256" key="5">
    <source>
        <dbReference type="ARBA" id="ARBA00023136"/>
    </source>
</evidence>
<dbReference type="NCBIfam" id="TIGR02532">
    <property type="entry name" value="IV_pilin_GFxxxE"/>
    <property type="match status" value="1"/>
</dbReference>
<dbReference type="Proteomes" id="UP001282336">
    <property type="component" value="Unassembled WGS sequence"/>
</dbReference>
<protein>
    <submittedName>
        <fullName evidence="7">Prepilin peptidase-dependent protein</fullName>
    </submittedName>
</protein>
<keyword evidence="4 6" id="KW-1133">Transmembrane helix</keyword>
<dbReference type="PANTHER" id="PTHR39583:SF3">
    <property type="entry name" value="PREPILIN PEPTIDASE-DEPENDENT PROTEIN B"/>
    <property type="match status" value="1"/>
</dbReference>
<comment type="caution">
    <text evidence="7">The sequence shown here is derived from an EMBL/GenBank/DDBJ whole genome shotgun (WGS) entry which is preliminary data.</text>
</comment>
<dbReference type="PROSITE" id="PS00409">
    <property type="entry name" value="PROKAR_NTER_METHYL"/>
    <property type="match status" value="1"/>
</dbReference>
<evidence type="ECO:0000313" key="7">
    <source>
        <dbReference type="EMBL" id="MDX6031934.1"/>
    </source>
</evidence>
<comment type="subcellular location">
    <subcellularLocation>
        <location evidence="1">Membrane</location>
        <topology evidence="1">Single-pass membrane protein</topology>
    </subcellularLocation>
</comment>
<feature type="transmembrane region" description="Helical" evidence="6">
    <location>
        <begin position="6"/>
        <end position="31"/>
    </location>
</feature>
<evidence type="ECO:0000256" key="1">
    <source>
        <dbReference type="ARBA" id="ARBA00004167"/>
    </source>
</evidence>
<dbReference type="InterPro" id="IPR012902">
    <property type="entry name" value="N_methyl_site"/>
</dbReference>
<dbReference type="PIRSF" id="PIRSF004525">
    <property type="entry name" value="Pilin_peptidase-dep_B_prd"/>
    <property type="match status" value="1"/>
</dbReference>
<dbReference type="GO" id="GO:0015628">
    <property type="term" value="P:protein secretion by the type II secretion system"/>
    <property type="evidence" value="ECO:0007669"/>
    <property type="project" value="TreeGrafter"/>
</dbReference>
<keyword evidence="2" id="KW-0488">Methylation</keyword>
<keyword evidence="3 6" id="KW-0812">Transmembrane</keyword>
<evidence type="ECO:0000313" key="8">
    <source>
        <dbReference type="Proteomes" id="UP001282336"/>
    </source>
</evidence>
<evidence type="ECO:0000256" key="6">
    <source>
        <dbReference type="SAM" id="Phobius"/>
    </source>
</evidence>
<evidence type="ECO:0000256" key="3">
    <source>
        <dbReference type="ARBA" id="ARBA00022692"/>
    </source>
</evidence>
<dbReference type="PANTHER" id="PTHR39583">
    <property type="entry name" value="TYPE II SECRETION SYSTEM PROTEIN J-RELATED"/>
    <property type="match status" value="1"/>
</dbReference>
<dbReference type="NCBIfam" id="NF007848">
    <property type="entry name" value="PRK10557.1"/>
    <property type="match status" value="1"/>
</dbReference>
<reference evidence="7" key="1">
    <citation type="submission" date="2023-11" db="EMBL/GenBank/DDBJ databases">
        <title>Scandinavium wanjuensis sp. nov., isolated from lettuce South Korea.</title>
        <authorList>
            <person name="Park J."/>
            <person name="Park S."/>
            <person name="Oh K.K."/>
            <person name="Cho G.S."/>
            <person name="Franz C.M.A.P."/>
        </authorList>
    </citation>
    <scope>NUCLEOTIDE SEQUENCE</scope>
    <source>
        <strain evidence="7">V105_12</strain>
    </source>
</reference>
<accession>A0AAJ2S8E4</accession>